<dbReference type="Pfam" id="PF08447">
    <property type="entry name" value="PAS_3"/>
    <property type="match status" value="1"/>
</dbReference>
<accession>A0A2U2DPK5</accession>
<evidence type="ECO:0000259" key="2">
    <source>
        <dbReference type="PROSITE" id="PS50887"/>
    </source>
</evidence>
<sequence length="591" mass="65419">MNPVRSEREFQNIFRRLQLALESSRIGVWEHDPQTDEVLWDLQMHALYQTGRTDPIVHADDWTKALHPDDTQKAMADFTQAVAHKGAYSSDFRIVLPNGDIRHIRSRAHYFEEAGRATLIGAEWDITADIHLNRELTLQKAIAERRAIALERSHAQIEHAADHDYLTGLPNRRYFDRRLAELCEGGRARSLAILHIDLDNFKAVNDTHGHAAGDAVLMATAQILRNAAPAGSFASRVGGDEFILMLPDFGSTDEAMALARALARRHKAGVMHDGTLLKTSLSIGLAWTTDGNTASLLADSDIALYAAKKNGRGRIERFLPAMKEQLIRERLLTEQLKQGLENGDLVPYYQVQVDARTRAVVAMEALVRWQHPEHGLLLPEAFLDIVADGDLAAQLDETVLLRVLADRLVWQSAGIAVPRISINISAGRLAEPSLLQQLAKLHIEPDAISFELLETIFLDELDDTALSNIQKLKHMGIDVEFDDFGSGHASIVGLVKLKPKRLKIDRRLVFPIVASAEQTSLVSSIVDIARTLNIEVIAEGVETLEHAEILADLGCQILQGYAIAFPLSAVDLGAYLRQHGKQAALAVLHDT</sequence>
<evidence type="ECO:0000313" key="4">
    <source>
        <dbReference type="Proteomes" id="UP000245252"/>
    </source>
</evidence>
<dbReference type="Gene3D" id="3.20.20.450">
    <property type="entry name" value="EAL domain"/>
    <property type="match status" value="1"/>
</dbReference>
<dbReference type="InterPro" id="IPR001633">
    <property type="entry name" value="EAL_dom"/>
</dbReference>
<dbReference type="PROSITE" id="PS50887">
    <property type="entry name" value="GGDEF"/>
    <property type="match status" value="1"/>
</dbReference>
<comment type="caution">
    <text evidence="3">The sequence shown here is derived from an EMBL/GenBank/DDBJ whole genome shotgun (WGS) entry which is preliminary data.</text>
</comment>
<proteinExistence type="predicted"/>
<dbReference type="OrthoDB" id="9814202at2"/>
<dbReference type="SMART" id="SM00267">
    <property type="entry name" value="GGDEF"/>
    <property type="match status" value="1"/>
</dbReference>
<feature type="domain" description="GGDEF" evidence="2">
    <location>
        <begin position="189"/>
        <end position="320"/>
    </location>
</feature>
<dbReference type="InterPro" id="IPR043128">
    <property type="entry name" value="Rev_trsase/Diguanyl_cyclase"/>
</dbReference>
<dbReference type="Pfam" id="PF00990">
    <property type="entry name" value="GGDEF"/>
    <property type="match status" value="1"/>
</dbReference>
<dbReference type="InterPro" id="IPR000014">
    <property type="entry name" value="PAS"/>
</dbReference>
<dbReference type="Gene3D" id="3.30.70.270">
    <property type="match status" value="1"/>
</dbReference>
<dbReference type="PANTHER" id="PTHR44757:SF2">
    <property type="entry name" value="BIOFILM ARCHITECTURE MAINTENANCE PROTEIN MBAA"/>
    <property type="match status" value="1"/>
</dbReference>
<dbReference type="SUPFAM" id="SSF55073">
    <property type="entry name" value="Nucleotide cyclase"/>
    <property type="match status" value="1"/>
</dbReference>
<dbReference type="InterPro" id="IPR000160">
    <property type="entry name" value="GGDEF_dom"/>
</dbReference>
<keyword evidence="4" id="KW-1185">Reference proteome</keyword>
<dbReference type="InterPro" id="IPR013655">
    <property type="entry name" value="PAS_fold_3"/>
</dbReference>
<dbReference type="SMART" id="SM00091">
    <property type="entry name" value="PAS"/>
    <property type="match status" value="1"/>
</dbReference>
<name>A0A2U2DPK5_9HYPH</name>
<dbReference type="Gene3D" id="3.30.450.20">
    <property type="entry name" value="PAS domain"/>
    <property type="match status" value="1"/>
</dbReference>
<feature type="domain" description="EAL" evidence="1">
    <location>
        <begin position="329"/>
        <end position="580"/>
    </location>
</feature>
<dbReference type="CDD" id="cd01948">
    <property type="entry name" value="EAL"/>
    <property type="match status" value="1"/>
</dbReference>
<dbReference type="InterPro" id="IPR029787">
    <property type="entry name" value="Nucleotide_cyclase"/>
</dbReference>
<organism evidence="3 4">
    <name type="scientific">Metarhizobium album</name>
    <dbReference type="NCBI Taxonomy" id="2182425"/>
    <lineage>
        <taxon>Bacteria</taxon>
        <taxon>Pseudomonadati</taxon>
        <taxon>Pseudomonadota</taxon>
        <taxon>Alphaproteobacteria</taxon>
        <taxon>Hyphomicrobiales</taxon>
        <taxon>Rhizobiaceae</taxon>
        <taxon>Metarhizobium</taxon>
    </lineage>
</organism>
<protein>
    <submittedName>
        <fullName evidence="3">Diguanylate cyclase</fullName>
    </submittedName>
</protein>
<dbReference type="EMBL" id="QFBC01000007">
    <property type="protein sequence ID" value="PWE55240.1"/>
    <property type="molecule type" value="Genomic_DNA"/>
</dbReference>
<dbReference type="NCBIfam" id="TIGR00254">
    <property type="entry name" value="GGDEF"/>
    <property type="match status" value="1"/>
</dbReference>
<dbReference type="PANTHER" id="PTHR44757">
    <property type="entry name" value="DIGUANYLATE CYCLASE DGCP"/>
    <property type="match status" value="1"/>
</dbReference>
<gene>
    <name evidence="3" type="ORF">DEM27_17590</name>
</gene>
<dbReference type="Pfam" id="PF00563">
    <property type="entry name" value="EAL"/>
    <property type="match status" value="1"/>
</dbReference>
<dbReference type="Gene3D" id="2.10.70.100">
    <property type="match status" value="1"/>
</dbReference>
<dbReference type="InterPro" id="IPR035965">
    <property type="entry name" value="PAS-like_dom_sf"/>
</dbReference>
<dbReference type="AlphaFoldDB" id="A0A2U2DPK5"/>
<dbReference type="InterPro" id="IPR035919">
    <property type="entry name" value="EAL_sf"/>
</dbReference>
<dbReference type="Proteomes" id="UP000245252">
    <property type="component" value="Unassembled WGS sequence"/>
</dbReference>
<dbReference type="RefSeq" id="WP_109459538.1">
    <property type="nucleotide sequence ID" value="NZ_QFBC01000007.1"/>
</dbReference>
<dbReference type="PROSITE" id="PS50883">
    <property type="entry name" value="EAL"/>
    <property type="match status" value="1"/>
</dbReference>
<dbReference type="SUPFAM" id="SSF141868">
    <property type="entry name" value="EAL domain-like"/>
    <property type="match status" value="1"/>
</dbReference>
<dbReference type="InterPro" id="IPR052155">
    <property type="entry name" value="Biofilm_reg_signaling"/>
</dbReference>
<reference evidence="3 4" key="1">
    <citation type="submission" date="2018-05" db="EMBL/GenBank/DDBJ databases">
        <title>The draft genome of strain NS-104.</title>
        <authorList>
            <person name="Hang P."/>
            <person name="Jiang J."/>
        </authorList>
    </citation>
    <scope>NUCLEOTIDE SEQUENCE [LARGE SCALE GENOMIC DNA]</scope>
    <source>
        <strain evidence="3 4">NS-104</strain>
    </source>
</reference>
<dbReference type="SUPFAM" id="SSF55785">
    <property type="entry name" value="PYP-like sensor domain (PAS domain)"/>
    <property type="match status" value="1"/>
</dbReference>
<evidence type="ECO:0000259" key="1">
    <source>
        <dbReference type="PROSITE" id="PS50883"/>
    </source>
</evidence>
<dbReference type="SMART" id="SM00052">
    <property type="entry name" value="EAL"/>
    <property type="match status" value="1"/>
</dbReference>
<evidence type="ECO:0000313" key="3">
    <source>
        <dbReference type="EMBL" id="PWE55240.1"/>
    </source>
</evidence>
<dbReference type="CDD" id="cd01949">
    <property type="entry name" value="GGDEF"/>
    <property type="match status" value="1"/>
</dbReference>